<gene>
    <name evidence="1" type="ORF">ACE5IX_04845</name>
</gene>
<dbReference type="Pfam" id="PF14903">
    <property type="entry name" value="WG_beta_rep"/>
    <property type="match status" value="7"/>
</dbReference>
<organism evidence="1 2">
    <name type="scientific">Leptospira wolffii</name>
    <dbReference type="NCBI Taxonomy" id="409998"/>
    <lineage>
        <taxon>Bacteria</taxon>
        <taxon>Pseudomonadati</taxon>
        <taxon>Spirochaetota</taxon>
        <taxon>Spirochaetia</taxon>
        <taxon>Leptospirales</taxon>
        <taxon>Leptospiraceae</taxon>
        <taxon>Leptospira</taxon>
    </lineage>
</organism>
<comment type="caution">
    <text evidence="1">The sequence shown here is derived from an EMBL/GenBank/DDBJ whole genome shotgun (WGS) entry which is preliminary data.</text>
</comment>
<accession>A0ABV5BL59</accession>
<sequence length="547" mass="61104">MRKFFAFCLLSLFVYGCLKREHPCKTEFALKAADVNGVAGFAYEPSNPKISKVMVVYEDVEEPLDTDENILFTKLKGLQGVVRETGEELLPPAYKWVGYQASNGLRSFVKSELAGYLGSDWKEKILPTFESGGFFSEGYAVVKKAGKYGIIDTKGKFIVPPEYEMIRDFSDGMAAFSTEGEFGFLNTKGEAVILPQFKNVSDFHNGVAVGKLEGTNVLVNKKGEYIGPPGVSIDYSLSYEYYRTVKNRRYGLIDSTGKEILRNEYDSIYTPKTGKYLRVKKGNLWGVFDLKGKTVIPLKYATMDVIDFETGPFAYFRDGKYFLLDSNGKEKQLSPKVLSEPRRIEGSPYLQFAAGENLWGLLDLQGNIVLNPEYSYISTNPTGYWSVYEKGYLTYLFTPEGKLYPMTQIGVTYWGEFSDGLASIGSHSKNYGFIDTAGKLVIPQEFSNVGYFSEGLASVQKNGTKWGYIDKTGDFIIEPKFDSAFGFHNGLAIVEENKRFGIIDKNGNYVVPSTFERIELSRRYPAVYAVTVSGKKGVLGLRACSGL</sequence>
<evidence type="ECO:0000313" key="1">
    <source>
        <dbReference type="EMBL" id="MFB5735822.1"/>
    </source>
</evidence>
<name>A0ABV5BL59_9LEPT</name>
<proteinExistence type="predicted"/>
<dbReference type="RefSeq" id="WP_375516694.1">
    <property type="nucleotide sequence ID" value="NZ_JBHILI010000001.1"/>
</dbReference>
<evidence type="ECO:0000313" key="2">
    <source>
        <dbReference type="Proteomes" id="UP001580391"/>
    </source>
</evidence>
<dbReference type="PROSITE" id="PS51257">
    <property type="entry name" value="PROKAR_LIPOPROTEIN"/>
    <property type="match status" value="1"/>
</dbReference>
<dbReference type="Proteomes" id="UP001580391">
    <property type="component" value="Unassembled WGS sequence"/>
</dbReference>
<dbReference type="PANTHER" id="PTHR37841:SF1">
    <property type="entry name" value="DUF3298 DOMAIN-CONTAINING PROTEIN"/>
    <property type="match status" value="1"/>
</dbReference>
<dbReference type="PANTHER" id="PTHR37841">
    <property type="entry name" value="GLR2918 PROTEIN"/>
    <property type="match status" value="1"/>
</dbReference>
<protein>
    <submittedName>
        <fullName evidence="1">WG repeat-containing protein</fullName>
    </submittedName>
</protein>
<dbReference type="EMBL" id="JBHILJ010000001">
    <property type="protein sequence ID" value="MFB5735822.1"/>
    <property type="molecule type" value="Genomic_DNA"/>
</dbReference>
<dbReference type="InterPro" id="IPR032774">
    <property type="entry name" value="WG_beta_rep"/>
</dbReference>
<keyword evidence="2" id="KW-1185">Reference proteome</keyword>
<reference evidence="1 2" key="1">
    <citation type="submission" date="2024-09" db="EMBL/GenBank/DDBJ databases">
        <title>Taxonomic and Genotyping Characterization of Leptospira Strains isolated from Multiple Sources in Colombia highlights the importance of intermediate species.</title>
        <authorList>
            <person name="Torres Higuera L."/>
            <person name="Rojas Tapias D."/>
            <person name="Jimenez Velasquez S."/>
            <person name="Renjifo Ibanez C."/>
        </authorList>
    </citation>
    <scope>NUCLEOTIDE SEQUENCE [LARGE SCALE GENOMIC DNA]</scope>
    <source>
        <strain evidence="1 2">Lep080</strain>
    </source>
</reference>